<dbReference type="EMBL" id="CP072649">
    <property type="protein sequence ID" value="QUW04111.1"/>
    <property type="molecule type" value="Genomic_DNA"/>
</dbReference>
<dbReference type="Gene3D" id="1.10.443.10">
    <property type="entry name" value="Intergrase catalytic core"/>
    <property type="match status" value="1"/>
</dbReference>
<dbReference type="InterPro" id="IPR002104">
    <property type="entry name" value="Integrase_catalytic"/>
</dbReference>
<keyword evidence="4" id="KW-1185">Reference proteome</keyword>
<dbReference type="RefSeq" id="WP_211430000.1">
    <property type="nucleotide sequence ID" value="NZ_CP072649.1"/>
</dbReference>
<dbReference type="InterPro" id="IPR050090">
    <property type="entry name" value="Tyrosine_recombinase_XerCD"/>
</dbReference>
<feature type="domain" description="Tyr recombinase" evidence="2">
    <location>
        <begin position="1"/>
        <end position="101"/>
    </location>
</feature>
<dbReference type="PANTHER" id="PTHR30349">
    <property type="entry name" value="PHAGE INTEGRASE-RELATED"/>
    <property type="match status" value="1"/>
</dbReference>
<proteinExistence type="predicted"/>
<organism evidence="3 4">
    <name type="scientific">Chloracidobacterium validum</name>
    <dbReference type="NCBI Taxonomy" id="2821543"/>
    <lineage>
        <taxon>Bacteria</taxon>
        <taxon>Pseudomonadati</taxon>
        <taxon>Acidobacteriota</taxon>
        <taxon>Terriglobia</taxon>
        <taxon>Terriglobales</taxon>
        <taxon>Acidobacteriaceae</taxon>
        <taxon>Chloracidobacterium</taxon>
    </lineage>
</organism>
<dbReference type="PANTHER" id="PTHR30349:SF64">
    <property type="entry name" value="PROPHAGE INTEGRASE INTD-RELATED"/>
    <property type="match status" value="1"/>
</dbReference>
<dbReference type="PROSITE" id="PS51898">
    <property type="entry name" value="TYR_RECOMBINASE"/>
    <property type="match status" value="1"/>
</dbReference>
<evidence type="ECO:0000313" key="3">
    <source>
        <dbReference type="EMBL" id="QUW04111.1"/>
    </source>
</evidence>
<gene>
    <name evidence="3" type="ORF">J8C06_13755</name>
</gene>
<evidence type="ECO:0000256" key="1">
    <source>
        <dbReference type="ARBA" id="ARBA00023172"/>
    </source>
</evidence>
<dbReference type="Pfam" id="PF00589">
    <property type="entry name" value="Phage_integrase"/>
    <property type="match status" value="1"/>
</dbReference>
<sequence length="105" mass="12076">MRASLAMVFPCSQPDWAKETGELRRYHVQETDIQRAIKAATLRAGIPKRVSPHTLRHSFATHLLQANYDIRRIQQMLGHSNVRTTMIYTHTIKSDLKPLKSPLDL</sequence>
<dbReference type="SUPFAM" id="SSF56349">
    <property type="entry name" value="DNA breaking-rejoining enzymes"/>
    <property type="match status" value="1"/>
</dbReference>
<keyword evidence="1" id="KW-0233">DNA recombination</keyword>
<evidence type="ECO:0000259" key="2">
    <source>
        <dbReference type="PROSITE" id="PS51898"/>
    </source>
</evidence>
<accession>A0ABX8BBS1</accession>
<name>A0ABX8BBS1_9BACT</name>
<reference evidence="3 4" key="1">
    <citation type="submission" date="2021-03" db="EMBL/GenBank/DDBJ databases">
        <title>Genomic and phenotypic characterization of Chloracidobacterium isolates provides evidence for multiple species.</title>
        <authorList>
            <person name="Saini M.K."/>
            <person name="Costas A.M.G."/>
            <person name="Tank M."/>
            <person name="Bryant D.A."/>
        </authorList>
    </citation>
    <scope>NUCLEOTIDE SEQUENCE [LARGE SCALE GENOMIC DNA]</scope>
    <source>
        <strain evidence="3 4">BV2-C</strain>
    </source>
</reference>
<dbReference type="Proteomes" id="UP000676506">
    <property type="component" value="Chromosome 2"/>
</dbReference>
<protein>
    <submittedName>
        <fullName evidence="3">Tyrosine-type recombinase/integrase</fullName>
    </submittedName>
</protein>
<evidence type="ECO:0000313" key="4">
    <source>
        <dbReference type="Proteomes" id="UP000676506"/>
    </source>
</evidence>
<dbReference type="InterPro" id="IPR013762">
    <property type="entry name" value="Integrase-like_cat_sf"/>
</dbReference>
<dbReference type="InterPro" id="IPR011010">
    <property type="entry name" value="DNA_brk_join_enz"/>
</dbReference>